<organism evidence="1 2">
    <name type="scientific">Achlya hypogyna</name>
    <name type="common">Oomycete</name>
    <name type="synonym">Protoachlya hypogyna</name>
    <dbReference type="NCBI Taxonomy" id="1202772"/>
    <lineage>
        <taxon>Eukaryota</taxon>
        <taxon>Sar</taxon>
        <taxon>Stramenopiles</taxon>
        <taxon>Oomycota</taxon>
        <taxon>Saprolegniomycetes</taxon>
        <taxon>Saprolegniales</taxon>
        <taxon>Achlyaceae</taxon>
        <taxon>Achlya</taxon>
    </lineage>
</organism>
<comment type="caution">
    <text evidence="1">The sequence shown here is derived from an EMBL/GenBank/DDBJ whole genome shotgun (WGS) entry which is preliminary data.</text>
</comment>
<gene>
    <name evidence="1" type="ORF">ACHHYP_14030</name>
</gene>
<proteinExistence type="predicted"/>
<evidence type="ECO:0000313" key="2">
    <source>
        <dbReference type="Proteomes" id="UP000243579"/>
    </source>
</evidence>
<dbReference type="OrthoDB" id="76450at2759"/>
<evidence type="ECO:0000313" key="1">
    <source>
        <dbReference type="EMBL" id="OQR84007.1"/>
    </source>
</evidence>
<name>A0A1V9YEA0_ACHHY</name>
<dbReference type="AlphaFoldDB" id="A0A1V9YEA0"/>
<dbReference type="EMBL" id="JNBR01001999">
    <property type="protein sequence ID" value="OQR84007.1"/>
    <property type="molecule type" value="Genomic_DNA"/>
</dbReference>
<feature type="non-terminal residue" evidence="1">
    <location>
        <position position="163"/>
    </location>
</feature>
<sequence>MPIIPLGAMLRELPHLGIPLPGGDTATSIFFADDSTLLSFDLPSAVEQLEIVREFCDVSGARLNEPKCMTLVLNGHMDPADVDGGGLLNVLPSGAPVKYLGVVFGHALPLHHQINQLNDRFLASFQQWGCRARTIHGRRLLTNTMLLSQLWHITAVLPVPAPM</sequence>
<accession>A0A1V9YEA0</accession>
<reference evidence="1 2" key="1">
    <citation type="journal article" date="2014" name="Genome Biol. Evol.">
        <title>The secreted proteins of Achlya hypogyna and Thraustotheca clavata identify the ancestral oomycete secretome and reveal gene acquisitions by horizontal gene transfer.</title>
        <authorList>
            <person name="Misner I."/>
            <person name="Blouin N."/>
            <person name="Leonard G."/>
            <person name="Richards T.A."/>
            <person name="Lane C.E."/>
        </authorList>
    </citation>
    <scope>NUCLEOTIDE SEQUENCE [LARGE SCALE GENOMIC DNA]</scope>
    <source>
        <strain evidence="1 2">ATCC 48635</strain>
    </source>
</reference>
<keyword evidence="2" id="KW-1185">Reference proteome</keyword>
<dbReference type="Proteomes" id="UP000243579">
    <property type="component" value="Unassembled WGS sequence"/>
</dbReference>
<protein>
    <recommendedName>
        <fullName evidence="3">Reverse transcriptase domain-containing protein</fullName>
    </recommendedName>
</protein>
<evidence type="ECO:0008006" key="3">
    <source>
        <dbReference type="Google" id="ProtNLM"/>
    </source>
</evidence>